<protein>
    <submittedName>
        <fullName evidence="1">Uncharacterized protein</fullName>
    </submittedName>
</protein>
<reference evidence="2" key="1">
    <citation type="journal article" date="2019" name="Int. J. Syst. Evol. Microbiol.">
        <title>The Global Catalogue of Microorganisms (GCM) 10K type strain sequencing project: providing services to taxonomists for standard genome sequencing and annotation.</title>
        <authorList>
            <consortium name="The Broad Institute Genomics Platform"/>
            <consortium name="The Broad Institute Genome Sequencing Center for Infectious Disease"/>
            <person name="Wu L."/>
            <person name="Ma J."/>
        </authorList>
    </citation>
    <scope>NUCLEOTIDE SEQUENCE [LARGE SCALE GENOMIC DNA]</scope>
    <source>
        <strain evidence="2">JCM 18409</strain>
    </source>
</reference>
<proteinExistence type="predicted"/>
<dbReference type="EMBL" id="BAABKB010000002">
    <property type="protein sequence ID" value="GAA4999612.1"/>
    <property type="molecule type" value="Genomic_DNA"/>
</dbReference>
<sequence>MTSDLTDADVKAICAELGIETKTITDTFGRTRAVVDEAGMRKLADHAPIGAVAAHAKVDQMFAAVRDYYGLDK</sequence>
<comment type="caution">
    <text evidence="1">The sequence shown here is derived from an EMBL/GenBank/DDBJ whole genome shotgun (WGS) entry which is preliminary data.</text>
</comment>
<keyword evidence="2" id="KW-1185">Reference proteome</keyword>
<name>A0ABP9IKW2_9ACTN</name>
<accession>A0ABP9IKW2</accession>
<organism evidence="1 2">
    <name type="scientific">Streptomyces siamensis</name>
    <dbReference type="NCBI Taxonomy" id="1274986"/>
    <lineage>
        <taxon>Bacteria</taxon>
        <taxon>Bacillati</taxon>
        <taxon>Actinomycetota</taxon>
        <taxon>Actinomycetes</taxon>
        <taxon>Kitasatosporales</taxon>
        <taxon>Streptomycetaceae</taxon>
        <taxon>Streptomyces</taxon>
    </lineage>
</organism>
<evidence type="ECO:0000313" key="1">
    <source>
        <dbReference type="EMBL" id="GAA4999612.1"/>
    </source>
</evidence>
<gene>
    <name evidence="1" type="ORF">GCM10023335_12670</name>
</gene>
<dbReference type="Proteomes" id="UP001501759">
    <property type="component" value="Unassembled WGS sequence"/>
</dbReference>
<evidence type="ECO:0000313" key="2">
    <source>
        <dbReference type="Proteomes" id="UP001501759"/>
    </source>
</evidence>
<dbReference type="RefSeq" id="WP_345642477.1">
    <property type="nucleotide sequence ID" value="NZ_BAABKB010000002.1"/>
</dbReference>